<keyword evidence="2" id="KW-0812">Transmembrane</keyword>
<evidence type="ECO:0000256" key="2">
    <source>
        <dbReference type="SAM" id="Phobius"/>
    </source>
</evidence>
<evidence type="ECO:0008006" key="5">
    <source>
        <dbReference type="Google" id="ProtNLM"/>
    </source>
</evidence>
<accession>A0A9P9DTG6</accession>
<dbReference type="GO" id="GO:0005886">
    <property type="term" value="C:plasma membrane"/>
    <property type="evidence" value="ECO:0007669"/>
    <property type="project" value="InterPro"/>
</dbReference>
<proteinExistence type="predicted"/>
<dbReference type="Pfam" id="PF06687">
    <property type="entry name" value="SUR7"/>
    <property type="match status" value="1"/>
</dbReference>
<feature type="region of interest" description="Disordered" evidence="1">
    <location>
        <begin position="120"/>
        <end position="154"/>
    </location>
</feature>
<keyword evidence="4" id="KW-1185">Reference proteome</keyword>
<organism evidence="3 4">
    <name type="scientific">Dendryphion nanum</name>
    <dbReference type="NCBI Taxonomy" id="256645"/>
    <lineage>
        <taxon>Eukaryota</taxon>
        <taxon>Fungi</taxon>
        <taxon>Dikarya</taxon>
        <taxon>Ascomycota</taxon>
        <taxon>Pezizomycotina</taxon>
        <taxon>Dothideomycetes</taxon>
        <taxon>Pleosporomycetidae</taxon>
        <taxon>Pleosporales</taxon>
        <taxon>Torulaceae</taxon>
        <taxon>Dendryphion</taxon>
    </lineage>
</organism>
<dbReference type="InterPro" id="IPR009571">
    <property type="entry name" value="SUR7/Rim9-like_fungi"/>
</dbReference>
<reference evidence="3" key="1">
    <citation type="journal article" date="2021" name="Nat. Commun.">
        <title>Genetic determinants of endophytism in the Arabidopsis root mycobiome.</title>
        <authorList>
            <person name="Mesny F."/>
            <person name="Miyauchi S."/>
            <person name="Thiergart T."/>
            <person name="Pickel B."/>
            <person name="Atanasova L."/>
            <person name="Karlsson M."/>
            <person name="Huettel B."/>
            <person name="Barry K.W."/>
            <person name="Haridas S."/>
            <person name="Chen C."/>
            <person name="Bauer D."/>
            <person name="Andreopoulos W."/>
            <person name="Pangilinan J."/>
            <person name="LaButti K."/>
            <person name="Riley R."/>
            <person name="Lipzen A."/>
            <person name="Clum A."/>
            <person name="Drula E."/>
            <person name="Henrissat B."/>
            <person name="Kohler A."/>
            <person name="Grigoriev I.V."/>
            <person name="Martin F.M."/>
            <person name="Hacquard S."/>
        </authorList>
    </citation>
    <scope>NUCLEOTIDE SEQUENCE</scope>
    <source>
        <strain evidence="3">MPI-CAGE-CH-0243</strain>
    </source>
</reference>
<dbReference type="AlphaFoldDB" id="A0A9P9DTG6"/>
<keyword evidence="2" id="KW-1133">Transmembrane helix</keyword>
<name>A0A9P9DTG6_9PLEO</name>
<protein>
    <recommendedName>
        <fullName evidence="5">Actin cortical patch SUR7/pH-response regulator PalI</fullName>
    </recommendedName>
</protein>
<dbReference type="Proteomes" id="UP000700596">
    <property type="component" value="Unassembled WGS sequence"/>
</dbReference>
<gene>
    <name evidence="3" type="ORF">B0J11DRAFT_579971</name>
</gene>
<feature type="transmembrane region" description="Helical" evidence="2">
    <location>
        <begin position="296"/>
        <end position="323"/>
    </location>
</feature>
<keyword evidence="2" id="KW-0472">Membrane</keyword>
<evidence type="ECO:0000313" key="3">
    <source>
        <dbReference type="EMBL" id="KAH7125425.1"/>
    </source>
</evidence>
<dbReference type="EMBL" id="JAGMWT010000007">
    <property type="protein sequence ID" value="KAH7125425.1"/>
    <property type="molecule type" value="Genomic_DNA"/>
</dbReference>
<feature type="transmembrane region" description="Helical" evidence="2">
    <location>
        <begin position="62"/>
        <end position="84"/>
    </location>
</feature>
<sequence>MTSHYADEIGELKESQNAHFNPSDYEEKISVEPDIGDQRQSVFKALPSRPTTPKRVMHRFRFSAVFAFVSAIVAFSLKLVLLLAGQEPGTLEGDYIFAINASRLGQDIIRFERATATSAAPSAISSTTRPSNPLDPLNPLSTSNPLNPSNPNNPFNQLTDSIIGNITDTINSGTQNAINQVVAALVNRAGVQPQYLLFVENICEGNTTVEKCSSYDDKQAGLNVLTRDIPSSIIIGQTNVSVPLIAKLSHSFSSLSSGISTIRKAIFAFLVMSLVVTGLSAITSLLGVFFPHSRVIIYFNILYPLLASVSHLLTAIILTVLIVGRGRL</sequence>
<dbReference type="OrthoDB" id="4159154at2759"/>
<feature type="transmembrane region" description="Helical" evidence="2">
    <location>
        <begin position="265"/>
        <end position="290"/>
    </location>
</feature>
<evidence type="ECO:0000256" key="1">
    <source>
        <dbReference type="SAM" id="MobiDB-lite"/>
    </source>
</evidence>
<comment type="caution">
    <text evidence="3">The sequence shown here is derived from an EMBL/GenBank/DDBJ whole genome shotgun (WGS) entry which is preliminary data.</text>
</comment>
<evidence type="ECO:0000313" key="4">
    <source>
        <dbReference type="Proteomes" id="UP000700596"/>
    </source>
</evidence>